<dbReference type="Proteomes" id="UP000830375">
    <property type="component" value="Unassembled WGS sequence"/>
</dbReference>
<name>A0ABQ8MPH7_LABRO</name>
<evidence type="ECO:0000313" key="1">
    <source>
        <dbReference type="EMBL" id="KAI2664749.1"/>
    </source>
</evidence>
<accession>A0ABQ8MPH7</accession>
<comment type="caution">
    <text evidence="1">The sequence shown here is derived from an EMBL/GenBank/DDBJ whole genome shotgun (WGS) entry which is preliminary data.</text>
</comment>
<gene>
    <name evidence="1" type="ORF">H4Q32_003032</name>
</gene>
<protein>
    <submittedName>
        <fullName evidence="1">Desmoglein-3</fullName>
    </submittedName>
</protein>
<evidence type="ECO:0000313" key="2">
    <source>
        <dbReference type="Proteomes" id="UP000830375"/>
    </source>
</evidence>
<organism evidence="1 2">
    <name type="scientific">Labeo rohita</name>
    <name type="common">Indian major carp</name>
    <name type="synonym">Cyprinus rohita</name>
    <dbReference type="NCBI Taxonomy" id="84645"/>
    <lineage>
        <taxon>Eukaryota</taxon>
        <taxon>Metazoa</taxon>
        <taxon>Chordata</taxon>
        <taxon>Craniata</taxon>
        <taxon>Vertebrata</taxon>
        <taxon>Euteleostomi</taxon>
        <taxon>Actinopterygii</taxon>
        <taxon>Neopterygii</taxon>
        <taxon>Teleostei</taxon>
        <taxon>Ostariophysi</taxon>
        <taxon>Cypriniformes</taxon>
        <taxon>Cyprinidae</taxon>
        <taxon>Labeoninae</taxon>
        <taxon>Labeonini</taxon>
        <taxon>Labeo</taxon>
    </lineage>
</organism>
<reference evidence="1 2" key="1">
    <citation type="submission" date="2022-01" db="EMBL/GenBank/DDBJ databases">
        <title>A high-quality chromosome-level genome assembly of rohu carp, Labeo rohita.</title>
        <authorList>
            <person name="Arick M.A. II"/>
            <person name="Hsu C.-Y."/>
            <person name="Magbanua Z."/>
            <person name="Pechanova O."/>
            <person name="Grover C."/>
            <person name="Miller E."/>
            <person name="Thrash A."/>
            <person name="Ezzel L."/>
            <person name="Alam S."/>
            <person name="Benzie J."/>
            <person name="Hamilton M."/>
            <person name="Karsi A."/>
            <person name="Lawrence M.L."/>
            <person name="Peterson D.G."/>
        </authorList>
    </citation>
    <scope>NUCLEOTIDE SEQUENCE [LARGE SCALE GENOMIC DNA]</scope>
    <source>
        <strain evidence="2">BAU-BD-2019</strain>
        <tissue evidence="1">Blood</tissue>
    </source>
</reference>
<dbReference type="EMBL" id="JACTAM010000005">
    <property type="protein sequence ID" value="KAI2664749.1"/>
    <property type="molecule type" value="Genomic_DNA"/>
</dbReference>
<keyword evidence="2" id="KW-1185">Reference proteome</keyword>
<sequence length="107" mass="12708">MLVIWHRRVSCLKDLMMNTSALYWMRTGLWMSWRTKWQMEASLLIIMAVISSLNAGFTLFLSSAQTTPIFTIVLKAEDTQERSCRTMCSVRFSRLSMRKPWRPTRRR</sequence>
<proteinExistence type="predicted"/>